<feature type="domain" description="Secretion system C-terminal sorting" evidence="4">
    <location>
        <begin position="629"/>
        <end position="698"/>
    </location>
</feature>
<evidence type="ECO:0000313" key="5">
    <source>
        <dbReference type="EMBL" id="MFD1631135.1"/>
    </source>
</evidence>
<name>A0ABW4IEF5_9SPHI</name>
<feature type="domain" description="Right handed beta helix" evidence="3">
    <location>
        <begin position="254"/>
        <end position="401"/>
    </location>
</feature>
<evidence type="ECO:0000256" key="1">
    <source>
        <dbReference type="SAM" id="MobiDB-lite"/>
    </source>
</evidence>
<evidence type="ECO:0000259" key="4">
    <source>
        <dbReference type="Pfam" id="PF18962"/>
    </source>
</evidence>
<gene>
    <name evidence="5" type="ORF">ACFSAH_14765</name>
</gene>
<evidence type="ECO:0000256" key="2">
    <source>
        <dbReference type="SAM" id="SignalP"/>
    </source>
</evidence>
<dbReference type="PANTHER" id="PTHR11319:SF35">
    <property type="entry name" value="OUTER MEMBRANE PROTEIN PMPC-RELATED"/>
    <property type="match status" value="1"/>
</dbReference>
<sequence>MKKQLFKKLSTLCIALVLITYSAIAQLSPAFNTIYVKENGTGDGSDWSNATSLAIALKWAQHNEGSLLWDAANPLKIYVAKGVYKPSVNPTSNTEDLGNPDVTFLLVKDVQVYGGFPDNGNPTFSDRNWATNETILSGDLLGNDGPNFTNDEDNVYHVVVSVDDVGTALLDGFTITGGKEETIGSILVNGKSVYRNAGGGIYNTSSSPELTNLVIKGNKARGGGGISNNNSSPILTNVSIHDNIASGAGGGMGNSNSSPELINVNFYNNRSGTSGGAIGNYNSSPKLTNVIIDNNESGSSGGGIHNSSNSSPELTNVTIRGNKASYGGAMYNLSNSSPILTNVLISGNSGNVTGGIINNTSSSPILTNVTISGNKGAGLTNYSASYPILKNSIIWGNGTVSFIDIGEVDPEEGDADERVYTPAASSSNNLVEGSPLGNISGIPSGLTASDIFVAPQGVGVVPTTAGDYTLLTTSIAVNAGGNALYANLDENTKDLAGNPRVYRYNDAGIIDLGAYELQTEPTLPVSLIDFTAKTEGKAVNLKWWTALENNNREFIIYRSNDGQTFTVLNSVAGAGNSSAIQNYSYDDENPLHGVNYYKLVQVDRNGKPKELGVRTANFSLDGANFLFSPNPTEDIINISFDKGQYRMLNLTDLNGKLLQQIQINPGEGSLVVSLGSYPTGIYLLHLDGDKGKVTKKVVRK</sequence>
<organism evidence="5 6">
    <name type="scientific">Pseudopedobacter beijingensis</name>
    <dbReference type="NCBI Taxonomy" id="1207056"/>
    <lineage>
        <taxon>Bacteria</taxon>
        <taxon>Pseudomonadati</taxon>
        <taxon>Bacteroidota</taxon>
        <taxon>Sphingobacteriia</taxon>
        <taxon>Sphingobacteriales</taxon>
        <taxon>Sphingobacteriaceae</taxon>
        <taxon>Pseudopedobacter</taxon>
    </lineage>
</organism>
<dbReference type="InterPro" id="IPR039448">
    <property type="entry name" value="Beta_helix"/>
</dbReference>
<proteinExistence type="predicted"/>
<dbReference type="Pfam" id="PF13229">
    <property type="entry name" value="Beta_helix"/>
    <property type="match status" value="1"/>
</dbReference>
<accession>A0ABW4IEF5</accession>
<evidence type="ECO:0000259" key="3">
    <source>
        <dbReference type="Pfam" id="PF13229"/>
    </source>
</evidence>
<comment type="caution">
    <text evidence="5">The sequence shown here is derived from an EMBL/GenBank/DDBJ whole genome shotgun (WGS) entry which is preliminary data.</text>
</comment>
<protein>
    <submittedName>
        <fullName evidence="5">T9SS type A sorting domain-containing protein</fullName>
    </submittedName>
</protein>
<dbReference type="InterPro" id="IPR011050">
    <property type="entry name" value="Pectin_lyase_fold/virulence"/>
</dbReference>
<dbReference type="EMBL" id="JBHUDG010000041">
    <property type="protein sequence ID" value="MFD1631135.1"/>
    <property type="molecule type" value="Genomic_DNA"/>
</dbReference>
<dbReference type="InterPro" id="IPR012334">
    <property type="entry name" value="Pectin_lyas_fold"/>
</dbReference>
<feature type="signal peptide" evidence="2">
    <location>
        <begin position="1"/>
        <end position="25"/>
    </location>
</feature>
<dbReference type="NCBIfam" id="TIGR04183">
    <property type="entry name" value="Por_Secre_tail"/>
    <property type="match status" value="1"/>
</dbReference>
<evidence type="ECO:0000313" key="6">
    <source>
        <dbReference type="Proteomes" id="UP001597118"/>
    </source>
</evidence>
<dbReference type="SUPFAM" id="SSF51126">
    <property type="entry name" value="Pectin lyase-like"/>
    <property type="match status" value="1"/>
</dbReference>
<dbReference type="Gene3D" id="2.160.20.10">
    <property type="entry name" value="Single-stranded right-handed beta-helix, Pectin lyase-like"/>
    <property type="match status" value="1"/>
</dbReference>
<dbReference type="PANTHER" id="PTHR11319">
    <property type="entry name" value="G PROTEIN-COUPLED RECEPTOR-RELATED"/>
    <property type="match status" value="1"/>
</dbReference>
<reference evidence="6" key="1">
    <citation type="journal article" date="2019" name="Int. J. Syst. Evol. Microbiol.">
        <title>The Global Catalogue of Microorganisms (GCM) 10K type strain sequencing project: providing services to taxonomists for standard genome sequencing and annotation.</title>
        <authorList>
            <consortium name="The Broad Institute Genomics Platform"/>
            <consortium name="The Broad Institute Genome Sequencing Center for Infectious Disease"/>
            <person name="Wu L."/>
            <person name="Ma J."/>
        </authorList>
    </citation>
    <scope>NUCLEOTIDE SEQUENCE [LARGE SCALE GENOMIC DNA]</scope>
    <source>
        <strain evidence="6">CCUG 53762</strain>
    </source>
</reference>
<keyword evidence="2" id="KW-0732">Signal</keyword>
<dbReference type="Proteomes" id="UP001597118">
    <property type="component" value="Unassembled WGS sequence"/>
</dbReference>
<feature type="chain" id="PRO_5047462643" evidence="2">
    <location>
        <begin position="26"/>
        <end position="700"/>
    </location>
</feature>
<feature type="region of interest" description="Disordered" evidence="1">
    <location>
        <begin position="294"/>
        <end position="315"/>
    </location>
</feature>
<dbReference type="Pfam" id="PF18962">
    <property type="entry name" value="Por_Secre_tail"/>
    <property type="match status" value="1"/>
</dbReference>
<keyword evidence="6" id="KW-1185">Reference proteome</keyword>
<dbReference type="InterPro" id="IPR026444">
    <property type="entry name" value="Secre_tail"/>
</dbReference>
<dbReference type="RefSeq" id="WP_379663504.1">
    <property type="nucleotide sequence ID" value="NZ_JBHUDG010000041.1"/>
</dbReference>